<name>A0ABV8JHZ1_9BACL</name>
<dbReference type="EMBL" id="JBHSAP010000009">
    <property type="protein sequence ID" value="MFC4076853.1"/>
    <property type="molecule type" value="Genomic_DNA"/>
</dbReference>
<gene>
    <name evidence="2" type="ORF">ACFOUO_08515</name>
</gene>
<dbReference type="Pfam" id="PF12840">
    <property type="entry name" value="HTH_20"/>
    <property type="match status" value="1"/>
</dbReference>
<evidence type="ECO:0000313" key="3">
    <source>
        <dbReference type="Proteomes" id="UP001595843"/>
    </source>
</evidence>
<dbReference type="Proteomes" id="UP001595843">
    <property type="component" value="Unassembled WGS sequence"/>
</dbReference>
<evidence type="ECO:0000256" key="1">
    <source>
        <dbReference type="ARBA" id="ARBA00023125"/>
    </source>
</evidence>
<dbReference type="Gene3D" id="1.10.10.10">
    <property type="entry name" value="Winged helix-like DNA-binding domain superfamily/Winged helix DNA-binding domain"/>
    <property type="match status" value="1"/>
</dbReference>
<dbReference type="InterPro" id="IPR011991">
    <property type="entry name" value="ArsR-like_HTH"/>
</dbReference>
<dbReference type="InterPro" id="IPR036390">
    <property type="entry name" value="WH_DNA-bd_sf"/>
</dbReference>
<dbReference type="SUPFAM" id="SSF46785">
    <property type="entry name" value="Winged helix' DNA-binding domain"/>
    <property type="match status" value="1"/>
</dbReference>
<dbReference type="RefSeq" id="WP_380704168.1">
    <property type="nucleotide sequence ID" value="NZ_JBHSAP010000009.1"/>
</dbReference>
<dbReference type="InterPro" id="IPR036388">
    <property type="entry name" value="WH-like_DNA-bd_sf"/>
</dbReference>
<organism evidence="2 3">
    <name type="scientific">Salinithrix halophila</name>
    <dbReference type="NCBI Taxonomy" id="1485204"/>
    <lineage>
        <taxon>Bacteria</taxon>
        <taxon>Bacillati</taxon>
        <taxon>Bacillota</taxon>
        <taxon>Bacilli</taxon>
        <taxon>Bacillales</taxon>
        <taxon>Thermoactinomycetaceae</taxon>
        <taxon>Salinithrix</taxon>
    </lineage>
</organism>
<proteinExistence type="predicted"/>
<keyword evidence="1" id="KW-0238">DNA-binding</keyword>
<dbReference type="CDD" id="cd00090">
    <property type="entry name" value="HTH_ARSR"/>
    <property type="match status" value="1"/>
</dbReference>
<protein>
    <submittedName>
        <fullName evidence="2">Helix-turn-helix domain-containing protein</fullName>
    </submittedName>
</protein>
<keyword evidence="3" id="KW-1185">Reference proteome</keyword>
<sequence>MQLPDTYRVESLEQAAALLHPLRGEILAHLTEPVSAAEVARRIGEIPQRVNYHLKALEKVGLVKRVGSRRVKNLVEGLYLGVARSYLLADTLGLSPTALSRLKDQQSLSHLIQTSERIKTAALRLMDRSEEEEEVPSATLSTEIRLKDETDRQAFLDEYVTQLEQLAAKYQSTDGSPYRMVMAVYPEAENGKEPDGN</sequence>
<accession>A0ABV8JHZ1</accession>
<comment type="caution">
    <text evidence="2">The sequence shown here is derived from an EMBL/GenBank/DDBJ whole genome shotgun (WGS) entry which is preliminary data.</text>
</comment>
<evidence type="ECO:0000313" key="2">
    <source>
        <dbReference type="EMBL" id="MFC4076853.1"/>
    </source>
</evidence>
<reference evidence="3" key="1">
    <citation type="journal article" date="2019" name="Int. J. Syst. Evol. Microbiol.">
        <title>The Global Catalogue of Microorganisms (GCM) 10K type strain sequencing project: providing services to taxonomists for standard genome sequencing and annotation.</title>
        <authorList>
            <consortium name="The Broad Institute Genomics Platform"/>
            <consortium name="The Broad Institute Genome Sequencing Center for Infectious Disease"/>
            <person name="Wu L."/>
            <person name="Ma J."/>
        </authorList>
    </citation>
    <scope>NUCLEOTIDE SEQUENCE [LARGE SCALE GENOMIC DNA]</scope>
    <source>
        <strain evidence="3">IBRC-M 10813</strain>
    </source>
</reference>